<dbReference type="EMBL" id="DYXG01000025">
    <property type="protein sequence ID" value="HJE96559.1"/>
    <property type="molecule type" value="Genomic_DNA"/>
</dbReference>
<organism evidence="1 2">
    <name type="scientific">Ligilactobacillus acidipiscis</name>
    <dbReference type="NCBI Taxonomy" id="89059"/>
    <lineage>
        <taxon>Bacteria</taxon>
        <taxon>Bacillati</taxon>
        <taxon>Bacillota</taxon>
        <taxon>Bacilli</taxon>
        <taxon>Lactobacillales</taxon>
        <taxon>Lactobacillaceae</taxon>
        <taxon>Ligilactobacillus</taxon>
    </lineage>
</organism>
<accession>A0A921F7Q8</accession>
<proteinExistence type="predicted"/>
<sequence>MKAWILSNVNNEDAGISLVFANTRGQAKKQAFTVTNKLYQSDLDPDSWTDVRAVRESKLDGLENKDEKEIVYKWMTQGKLMFGYDGVLWDSSTAEEFREEYLKEESNE</sequence>
<dbReference type="AlphaFoldDB" id="A0A921F7Q8"/>
<protein>
    <submittedName>
        <fullName evidence="1">Uncharacterized protein</fullName>
    </submittedName>
</protein>
<dbReference type="Proteomes" id="UP000707535">
    <property type="component" value="Unassembled WGS sequence"/>
</dbReference>
<comment type="caution">
    <text evidence="1">The sequence shown here is derived from an EMBL/GenBank/DDBJ whole genome shotgun (WGS) entry which is preliminary data.</text>
</comment>
<gene>
    <name evidence="1" type="ORF">K8V00_02970</name>
</gene>
<evidence type="ECO:0000313" key="1">
    <source>
        <dbReference type="EMBL" id="HJE96559.1"/>
    </source>
</evidence>
<reference evidence="1" key="2">
    <citation type="submission" date="2021-09" db="EMBL/GenBank/DDBJ databases">
        <authorList>
            <person name="Gilroy R."/>
        </authorList>
    </citation>
    <scope>NUCLEOTIDE SEQUENCE</scope>
    <source>
        <strain evidence="1">CHK174-6876</strain>
    </source>
</reference>
<evidence type="ECO:0000313" key="2">
    <source>
        <dbReference type="Proteomes" id="UP000707535"/>
    </source>
</evidence>
<reference evidence="1" key="1">
    <citation type="journal article" date="2021" name="PeerJ">
        <title>Extensive microbial diversity within the chicken gut microbiome revealed by metagenomics and culture.</title>
        <authorList>
            <person name="Gilroy R."/>
            <person name="Ravi A."/>
            <person name="Getino M."/>
            <person name="Pursley I."/>
            <person name="Horton D.L."/>
            <person name="Alikhan N.F."/>
            <person name="Baker D."/>
            <person name="Gharbi K."/>
            <person name="Hall N."/>
            <person name="Watson M."/>
            <person name="Adriaenssens E.M."/>
            <person name="Foster-Nyarko E."/>
            <person name="Jarju S."/>
            <person name="Secka A."/>
            <person name="Antonio M."/>
            <person name="Oren A."/>
            <person name="Chaudhuri R.R."/>
            <person name="La Ragione R."/>
            <person name="Hildebrand F."/>
            <person name="Pallen M.J."/>
        </authorList>
    </citation>
    <scope>NUCLEOTIDE SEQUENCE</scope>
    <source>
        <strain evidence="1">CHK174-6876</strain>
    </source>
</reference>
<name>A0A921F7Q8_9LACO</name>